<keyword evidence="2" id="KW-1185">Reference proteome</keyword>
<gene>
    <name evidence="1" type="ORF">SPELUC_LOCUS17929</name>
</gene>
<comment type="caution">
    <text evidence="1">The sequence shown here is derived from an EMBL/GenBank/DDBJ whole genome shotgun (WGS) entry which is preliminary data.</text>
</comment>
<dbReference type="Proteomes" id="UP000789366">
    <property type="component" value="Unassembled WGS sequence"/>
</dbReference>
<evidence type="ECO:0000313" key="1">
    <source>
        <dbReference type="EMBL" id="CAG8799451.1"/>
    </source>
</evidence>
<name>A0ACA9RLX7_9GLOM</name>
<accession>A0ACA9RLX7</accession>
<dbReference type="EMBL" id="CAJVPW010078201">
    <property type="protein sequence ID" value="CAG8799451.1"/>
    <property type="molecule type" value="Genomic_DNA"/>
</dbReference>
<sequence>MDQKLQQALLKVHQMLQPKQARINIQFLENEIKITYPNEDSSSFIIKETILPVPCQKKEPKIQDHVEEIFEASLNFDLEYLNEENTDNLLQALLKPDLSNGIKLFLYSKLGNKF</sequence>
<proteinExistence type="predicted"/>
<reference evidence="1" key="1">
    <citation type="submission" date="2021-06" db="EMBL/GenBank/DDBJ databases">
        <authorList>
            <person name="Kallberg Y."/>
            <person name="Tangrot J."/>
            <person name="Rosling A."/>
        </authorList>
    </citation>
    <scope>NUCLEOTIDE SEQUENCE</scope>
    <source>
        <strain evidence="1">28 12/20/2015</strain>
    </source>
</reference>
<organism evidence="1 2">
    <name type="scientific">Cetraspora pellucida</name>
    <dbReference type="NCBI Taxonomy" id="1433469"/>
    <lineage>
        <taxon>Eukaryota</taxon>
        <taxon>Fungi</taxon>
        <taxon>Fungi incertae sedis</taxon>
        <taxon>Mucoromycota</taxon>
        <taxon>Glomeromycotina</taxon>
        <taxon>Glomeromycetes</taxon>
        <taxon>Diversisporales</taxon>
        <taxon>Gigasporaceae</taxon>
        <taxon>Cetraspora</taxon>
    </lineage>
</organism>
<evidence type="ECO:0000313" key="2">
    <source>
        <dbReference type="Proteomes" id="UP000789366"/>
    </source>
</evidence>
<feature type="non-terminal residue" evidence="1">
    <location>
        <position position="114"/>
    </location>
</feature>
<protein>
    <submittedName>
        <fullName evidence="1">9649_t:CDS:1</fullName>
    </submittedName>
</protein>